<dbReference type="EMBL" id="JAUOTP010000005">
    <property type="protein sequence ID" value="MDO6415346.1"/>
    <property type="molecule type" value="Genomic_DNA"/>
</dbReference>
<dbReference type="RefSeq" id="WP_303543291.1">
    <property type="nucleotide sequence ID" value="NZ_JAUOTP010000005.1"/>
</dbReference>
<comment type="caution">
    <text evidence="2">The sequence shown here is derived from an EMBL/GenBank/DDBJ whole genome shotgun (WGS) entry which is preliminary data.</text>
</comment>
<keyword evidence="3" id="KW-1185">Reference proteome</keyword>
<protein>
    <submittedName>
        <fullName evidence="2">DUF5677 domain-containing protein</fullName>
    </submittedName>
</protein>
<dbReference type="Pfam" id="PF18928">
    <property type="entry name" value="DUF5677"/>
    <property type="match status" value="1"/>
</dbReference>
<dbReference type="InterPro" id="IPR043733">
    <property type="entry name" value="DUF5677"/>
</dbReference>
<evidence type="ECO:0000313" key="2">
    <source>
        <dbReference type="EMBL" id="MDO6415346.1"/>
    </source>
</evidence>
<sequence>MGVLQDAVDKTIADIPRLGIEKIIADKLKAAGADDPALAKRIAAAIIDGAGDHIEFACDQQLDIVINDEDIKRVTRAAELFAEGLPDFIRTMTEDMAGKLADGFVEQWKGLAPSDDGAATRAKIAADWSEPLDRLRMLVALCEQEGDTFNIAHLSGKSGQGQLRAEALARLHIRACRIAKEIILLLENGFAEGAQARWRTLHEVAVTATLIAEGGDALTERYFDHEAVERKRALDDHRRAAAISGEPGASQRQSAGIEKAYGAAIKKHGKSFNNMYGWASGQLGIPKEPKFHDLQEAAGSLALKLRYRLASFDTHASSGALEQPVHRWDPTTHIPGAFAAGFEEPGSDTAQAIVQVTGLLRAEPWDVDNIALGLAMIRLRNDTANAWHEVARRIARREQRALDRAMRRPGPNRRFGYVKAKPGSRRI</sequence>
<feature type="region of interest" description="Disordered" evidence="1">
    <location>
        <begin position="407"/>
        <end position="427"/>
    </location>
</feature>
<evidence type="ECO:0000313" key="3">
    <source>
        <dbReference type="Proteomes" id="UP001169764"/>
    </source>
</evidence>
<dbReference type="Proteomes" id="UP001169764">
    <property type="component" value="Unassembled WGS sequence"/>
</dbReference>
<evidence type="ECO:0000256" key="1">
    <source>
        <dbReference type="SAM" id="MobiDB-lite"/>
    </source>
</evidence>
<gene>
    <name evidence="2" type="ORF">Q4F19_13210</name>
</gene>
<accession>A0ABT8YAI7</accession>
<proteinExistence type="predicted"/>
<organism evidence="2 3">
    <name type="scientific">Sphingomonas natans</name>
    <dbReference type="NCBI Taxonomy" id="3063330"/>
    <lineage>
        <taxon>Bacteria</taxon>
        <taxon>Pseudomonadati</taxon>
        <taxon>Pseudomonadota</taxon>
        <taxon>Alphaproteobacteria</taxon>
        <taxon>Sphingomonadales</taxon>
        <taxon>Sphingomonadaceae</taxon>
        <taxon>Sphingomonas</taxon>
    </lineage>
</organism>
<reference evidence="2" key="1">
    <citation type="submission" date="2023-07" db="EMBL/GenBank/DDBJ databases">
        <authorList>
            <person name="Kim M."/>
        </authorList>
    </citation>
    <scope>NUCLEOTIDE SEQUENCE</scope>
    <source>
        <strain evidence="2">BIUV-7</strain>
    </source>
</reference>
<name>A0ABT8YAI7_9SPHN</name>